<accession>A0A4U1I8G6</accession>
<feature type="compositionally biased region" description="Basic residues" evidence="6">
    <location>
        <begin position="100"/>
        <end position="109"/>
    </location>
</feature>
<comment type="caution">
    <text evidence="9">The sequence shown here is derived from an EMBL/GenBank/DDBJ whole genome shotgun (WGS) entry which is preliminary data.</text>
</comment>
<feature type="compositionally biased region" description="Low complexity" evidence="6">
    <location>
        <begin position="26"/>
        <end position="36"/>
    </location>
</feature>
<evidence type="ECO:0000256" key="1">
    <source>
        <dbReference type="ARBA" id="ARBA00004496"/>
    </source>
</evidence>
<dbReference type="Gene3D" id="1.10.10.10">
    <property type="entry name" value="Winged helix-like DNA-binding domain superfamily/Winged helix DNA-binding domain"/>
    <property type="match status" value="3"/>
</dbReference>
<feature type="domain" description="RecX second three-helical" evidence="7">
    <location>
        <begin position="157"/>
        <end position="195"/>
    </location>
</feature>
<feature type="region of interest" description="Disordered" evidence="6">
    <location>
        <begin position="1"/>
        <end position="109"/>
    </location>
</feature>
<evidence type="ECO:0000259" key="8">
    <source>
        <dbReference type="Pfam" id="PF21981"/>
    </source>
</evidence>
<dbReference type="AlphaFoldDB" id="A0A4U1I8G6"/>
<sequence>MMRKGRAASNAEGGGAGREANDAPGSSQPFDSSDPLDPFDPSEPFEAHDLADRRRKSVSAAAGSGSANAEPSSSGTGETTYTRSRRTPADSSSSDQTPGRSKKPARSLKARAIDYLSRREYSRVELSRKLTPFLDEANDEGALEALLDSLEREGWLSDSRFAENLVNRRAARMGASRIVGELKRHSVGDALIEEVGAQLRETEFSRAQAVWSKKFGQLPETPAERAKQARFLAMRGFSSATIAKILKGGDDWEGV</sequence>
<protein>
    <recommendedName>
        <fullName evidence="3 5">Regulatory protein RecX</fullName>
    </recommendedName>
</protein>
<proteinExistence type="inferred from homology"/>
<gene>
    <name evidence="5 9" type="primary">recX</name>
    <name evidence="9" type="ORF">FAZ69_12535</name>
</gene>
<feature type="domain" description="RecX third three-helical" evidence="8">
    <location>
        <begin position="201"/>
        <end position="246"/>
    </location>
</feature>
<evidence type="ECO:0000259" key="7">
    <source>
        <dbReference type="Pfam" id="PF02631"/>
    </source>
</evidence>
<dbReference type="PANTHER" id="PTHR33602:SF1">
    <property type="entry name" value="REGULATORY PROTEIN RECX FAMILY PROTEIN"/>
    <property type="match status" value="1"/>
</dbReference>
<organism evidence="9 10">
    <name type="scientific">Trinickia terrae</name>
    <dbReference type="NCBI Taxonomy" id="2571161"/>
    <lineage>
        <taxon>Bacteria</taxon>
        <taxon>Pseudomonadati</taxon>
        <taxon>Pseudomonadota</taxon>
        <taxon>Betaproteobacteria</taxon>
        <taxon>Burkholderiales</taxon>
        <taxon>Burkholderiaceae</taxon>
        <taxon>Trinickia</taxon>
    </lineage>
</organism>
<evidence type="ECO:0000256" key="6">
    <source>
        <dbReference type="SAM" id="MobiDB-lite"/>
    </source>
</evidence>
<dbReference type="GO" id="GO:0006282">
    <property type="term" value="P:regulation of DNA repair"/>
    <property type="evidence" value="ECO:0007669"/>
    <property type="project" value="UniProtKB-UniRule"/>
</dbReference>
<dbReference type="HAMAP" id="MF_01114">
    <property type="entry name" value="RecX"/>
    <property type="match status" value="1"/>
</dbReference>
<comment type="subcellular location">
    <subcellularLocation>
        <location evidence="1 5">Cytoplasm</location>
    </subcellularLocation>
</comment>
<reference evidence="9 10" key="1">
    <citation type="submission" date="2019-04" db="EMBL/GenBank/DDBJ databases">
        <title>Trinickia sp. 7GSK02, isolated from subtropical forest soil.</title>
        <authorList>
            <person name="Gao Z.-H."/>
            <person name="Qiu L.-H."/>
        </authorList>
    </citation>
    <scope>NUCLEOTIDE SEQUENCE [LARGE SCALE GENOMIC DNA]</scope>
    <source>
        <strain evidence="9 10">7GSK02</strain>
    </source>
</reference>
<dbReference type="Pfam" id="PF21981">
    <property type="entry name" value="RecX_HTH3"/>
    <property type="match status" value="1"/>
</dbReference>
<dbReference type="InterPro" id="IPR003783">
    <property type="entry name" value="Regulatory_RecX"/>
</dbReference>
<evidence type="ECO:0000313" key="10">
    <source>
        <dbReference type="Proteomes" id="UP000305539"/>
    </source>
</evidence>
<evidence type="ECO:0000256" key="3">
    <source>
        <dbReference type="ARBA" id="ARBA00018111"/>
    </source>
</evidence>
<dbReference type="EMBL" id="SWJE01000005">
    <property type="protein sequence ID" value="TKC89732.1"/>
    <property type="molecule type" value="Genomic_DNA"/>
</dbReference>
<evidence type="ECO:0000256" key="2">
    <source>
        <dbReference type="ARBA" id="ARBA00009695"/>
    </source>
</evidence>
<feature type="compositionally biased region" description="Low complexity" evidence="6">
    <location>
        <begin position="58"/>
        <end position="75"/>
    </location>
</feature>
<keyword evidence="4 5" id="KW-0963">Cytoplasm</keyword>
<evidence type="ECO:0000256" key="4">
    <source>
        <dbReference type="ARBA" id="ARBA00022490"/>
    </source>
</evidence>
<dbReference type="Proteomes" id="UP000305539">
    <property type="component" value="Unassembled WGS sequence"/>
</dbReference>
<keyword evidence="10" id="KW-1185">Reference proteome</keyword>
<dbReference type="InterPro" id="IPR036388">
    <property type="entry name" value="WH-like_DNA-bd_sf"/>
</dbReference>
<name>A0A4U1I8G6_9BURK</name>
<feature type="compositionally biased region" description="Polar residues" evidence="6">
    <location>
        <begin position="89"/>
        <end position="99"/>
    </location>
</feature>
<dbReference type="InterPro" id="IPR053925">
    <property type="entry name" value="RecX_HTH_3rd"/>
</dbReference>
<dbReference type="PANTHER" id="PTHR33602">
    <property type="entry name" value="REGULATORY PROTEIN RECX FAMILY PROTEIN"/>
    <property type="match status" value="1"/>
</dbReference>
<dbReference type="GO" id="GO:0005737">
    <property type="term" value="C:cytoplasm"/>
    <property type="evidence" value="ECO:0007669"/>
    <property type="project" value="UniProtKB-SubCell"/>
</dbReference>
<evidence type="ECO:0000256" key="5">
    <source>
        <dbReference type="HAMAP-Rule" id="MF_01114"/>
    </source>
</evidence>
<comment type="similarity">
    <text evidence="2 5">Belongs to the RecX family.</text>
</comment>
<comment type="function">
    <text evidence="5">Modulates RecA activity.</text>
</comment>
<dbReference type="InterPro" id="IPR053924">
    <property type="entry name" value="RecX_HTH_2nd"/>
</dbReference>
<dbReference type="NCBIfam" id="NF001055">
    <property type="entry name" value="PRK00117.2-5"/>
    <property type="match status" value="1"/>
</dbReference>
<dbReference type="Pfam" id="PF02631">
    <property type="entry name" value="RecX_HTH2"/>
    <property type="match status" value="1"/>
</dbReference>
<evidence type="ECO:0000313" key="9">
    <source>
        <dbReference type="EMBL" id="TKC89732.1"/>
    </source>
</evidence>
<dbReference type="OrthoDB" id="5295441at2"/>